<evidence type="ECO:0000313" key="2">
    <source>
        <dbReference type="Proteomes" id="UP000215027"/>
    </source>
</evidence>
<dbReference type="Gene3D" id="3.40.50.1240">
    <property type="entry name" value="Phosphoglycerate mutase-like"/>
    <property type="match status" value="1"/>
</dbReference>
<dbReference type="KEGG" id="pbf:CFX0092_A0023"/>
<organism evidence="1 2">
    <name type="scientific">Candidatus Promineifilum breve</name>
    <dbReference type="NCBI Taxonomy" id="1806508"/>
    <lineage>
        <taxon>Bacteria</taxon>
        <taxon>Bacillati</taxon>
        <taxon>Chloroflexota</taxon>
        <taxon>Ardenticatenia</taxon>
        <taxon>Candidatus Promineifilales</taxon>
        <taxon>Candidatus Promineifilaceae</taxon>
        <taxon>Candidatus Promineifilum</taxon>
    </lineage>
</organism>
<keyword evidence="2" id="KW-1185">Reference proteome</keyword>
<protein>
    <submittedName>
        <fullName evidence="1">Fructose-2,6-bisphosphatase</fullName>
    </submittedName>
</protein>
<sequence>MPDVYYISHPDVIKDPAVPVPRWPLSPRGRQRMTAMLARPWVNGLGAIYCSDEQKALDGAGILAAHLGLQPQVRPALGEIDRSSTGYLPEAEHAVAARLLFERPEESVRGWETAHQAQARIVRAVEAVVETELSRKSSVSASEADIAIVAHGAVGTLYLLHLLGEPIAFHHLQPGRDGGHYYCFDAATRVLRHEWLRIEPE</sequence>
<evidence type="ECO:0000313" key="1">
    <source>
        <dbReference type="EMBL" id="CUS01904.2"/>
    </source>
</evidence>
<dbReference type="Pfam" id="PF00300">
    <property type="entry name" value="His_Phos_1"/>
    <property type="match status" value="1"/>
</dbReference>
<accession>A0A160SY19</accession>
<proteinExistence type="predicted"/>
<reference evidence="1" key="1">
    <citation type="submission" date="2016-01" db="EMBL/GenBank/DDBJ databases">
        <authorList>
            <person name="Mcilroy J.S."/>
            <person name="Karst M S."/>
            <person name="Albertsen M."/>
        </authorList>
    </citation>
    <scope>NUCLEOTIDE SEQUENCE</scope>
    <source>
        <strain evidence="1">Cfx-K</strain>
    </source>
</reference>
<dbReference type="EMBL" id="LN890655">
    <property type="protein sequence ID" value="CUS01904.2"/>
    <property type="molecule type" value="Genomic_DNA"/>
</dbReference>
<dbReference type="RefSeq" id="WP_197699820.1">
    <property type="nucleotide sequence ID" value="NZ_LN890655.1"/>
</dbReference>
<dbReference type="SUPFAM" id="SSF53254">
    <property type="entry name" value="Phosphoglycerate mutase-like"/>
    <property type="match status" value="1"/>
</dbReference>
<dbReference type="InterPro" id="IPR029033">
    <property type="entry name" value="His_PPase_superfam"/>
</dbReference>
<gene>
    <name evidence="1" type="ORF">CFX0092_A0023</name>
</gene>
<dbReference type="InterPro" id="IPR013078">
    <property type="entry name" value="His_Pase_superF_clade-1"/>
</dbReference>
<dbReference type="Proteomes" id="UP000215027">
    <property type="component" value="Chromosome I"/>
</dbReference>
<dbReference type="AlphaFoldDB" id="A0A160SY19"/>
<name>A0A160SY19_9CHLR</name>